<reference evidence="2 3" key="1">
    <citation type="submission" date="2016-06" db="EMBL/GenBank/DDBJ databases">
        <title>Draft genome sequence of Flavobacterium succinicans strain DD5b.</title>
        <authorList>
            <person name="Poehlein A."/>
            <person name="Daniel R."/>
            <person name="Simeonova D.D."/>
        </authorList>
    </citation>
    <scope>NUCLEOTIDE SEQUENCE [LARGE SCALE GENOMIC DNA]</scope>
    <source>
        <strain evidence="2 3">DD5b</strain>
    </source>
</reference>
<evidence type="ECO:0000313" key="3">
    <source>
        <dbReference type="Proteomes" id="UP000093807"/>
    </source>
</evidence>
<comment type="caution">
    <text evidence="2">The sequence shown here is derived from an EMBL/GenBank/DDBJ whole genome shotgun (WGS) entry which is preliminary data.</text>
</comment>
<protein>
    <submittedName>
        <fullName evidence="2">Uncharacterized protein</fullName>
    </submittedName>
</protein>
<evidence type="ECO:0000256" key="1">
    <source>
        <dbReference type="SAM" id="MobiDB-lite"/>
    </source>
</evidence>
<evidence type="ECO:0000313" key="2">
    <source>
        <dbReference type="EMBL" id="OAZ05205.1"/>
    </source>
</evidence>
<dbReference type="EMBL" id="JMTM01000015">
    <property type="protein sequence ID" value="OAZ05205.1"/>
    <property type="molecule type" value="Genomic_DNA"/>
</dbReference>
<dbReference type="PATRIC" id="fig|29536.5.peg.427"/>
<dbReference type="AlphaFoldDB" id="A0A199XU89"/>
<proteinExistence type="predicted"/>
<gene>
    <name evidence="2" type="ORF">FLB_04010</name>
</gene>
<keyword evidence="3" id="KW-1185">Reference proteome</keyword>
<accession>A0A199XU89</accession>
<dbReference type="SUPFAM" id="SSF56935">
    <property type="entry name" value="Porins"/>
    <property type="match status" value="1"/>
</dbReference>
<sequence>MVFSQSFNIEQLGKNKLINLSGGVTASSIFYAGDAAREPFSYFLNGNINVNIAGLYSLPFSFSYTNQKLGYGKPVLMNRLSIHPSYKWITAHIGDASMSFSPFTLSGHQFTGFGVDLTPQGKFKISAMYGRLVRSNEYNRNLPDLVPAYKRYGYGFKTQYTLEKVSLGVSFFKAKDELNSITTPIPFELGISPKDNTSISFETTFKLFKKLQVQTDFATSSITEDTRITATGARKFNASLFLKPNSTTAHYNAYKAQLVYPTGKGTLGLGYERIDPNYRTLGGYFFNNDLENITVNATQTVFKDKINLSMNLGIQKDNLDKQKQSQMKRLVTALTADVKVNQKLNLNANYSNFQSYTNSRNQFDYINQTSNFDFLDTLNFRQVNQNAALTINYLLKNDKKLKQAFNANFSLQDAVNQQQGKTIAGGASTYYNAGISFNMGLPEKALNLTASLNSTIGKLDTAKNLILGPTLAANKLFFDKKLNTSAALSYNTSRNNGIKQNDVFNFRVNGTYVYKEKHNFSLNAISLFNSTTAGSKQDLTATLSYSYSFDKIKLKPARKSEAREKNDIIPLEPKLKIHFKSYAFEGTQTAITQQLDSLQNAQKFDNTTDYNALQAALDLAKKANNTKDFKNKALDYLEQYDLLSQKNKPAAPTQASEGKKPRTKTKNTANEVAKATQVTKGTIITLRKYLANVAPSYIEADRLATQYVKSHKMHGVTNIKPEQQPSYNGYLRLVERSNKRAQKLAQIQWMQQEINTIKGETIEEWTTNTNFNAFYQSEKNTIDQFIANKKSTLFIVNYLEKKMLAFYQALAEQQNQLLPTETK</sequence>
<feature type="region of interest" description="Disordered" evidence="1">
    <location>
        <begin position="645"/>
        <end position="670"/>
    </location>
</feature>
<organism evidence="2 3">
    <name type="scientific">Flavobacterium succinicans</name>
    <dbReference type="NCBI Taxonomy" id="29536"/>
    <lineage>
        <taxon>Bacteria</taxon>
        <taxon>Pseudomonadati</taxon>
        <taxon>Bacteroidota</taxon>
        <taxon>Flavobacteriia</taxon>
        <taxon>Flavobacteriales</taxon>
        <taxon>Flavobacteriaceae</taxon>
        <taxon>Flavobacterium</taxon>
    </lineage>
</organism>
<dbReference type="Proteomes" id="UP000093807">
    <property type="component" value="Unassembled WGS sequence"/>
</dbReference>
<name>A0A199XU89_9FLAO</name>